<evidence type="ECO:0000313" key="2">
    <source>
        <dbReference type="EMBL" id="PIA43349.1"/>
    </source>
</evidence>
<keyword evidence="3" id="KW-1185">Reference proteome</keyword>
<dbReference type="PANTHER" id="PTHR44259">
    <property type="entry name" value="OS07G0183000 PROTEIN-RELATED"/>
    <property type="match status" value="1"/>
</dbReference>
<dbReference type="InParanoid" id="A0A2G5DIK3"/>
<dbReference type="STRING" id="218851.A0A2G5DIK3"/>
<dbReference type="Pfam" id="PF03478">
    <property type="entry name" value="Beta-prop_KIB1-4"/>
    <property type="match status" value="1"/>
</dbReference>
<proteinExistence type="predicted"/>
<dbReference type="Proteomes" id="UP000230069">
    <property type="component" value="Unassembled WGS sequence"/>
</dbReference>
<dbReference type="InterPro" id="IPR050942">
    <property type="entry name" value="F-box_BR-signaling"/>
</dbReference>
<organism evidence="2 3">
    <name type="scientific">Aquilegia coerulea</name>
    <name type="common">Rocky mountain columbine</name>
    <dbReference type="NCBI Taxonomy" id="218851"/>
    <lineage>
        <taxon>Eukaryota</taxon>
        <taxon>Viridiplantae</taxon>
        <taxon>Streptophyta</taxon>
        <taxon>Embryophyta</taxon>
        <taxon>Tracheophyta</taxon>
        <taxon>Spermatophyta</taxon>
        <taxon>Magnoliopsida</taxon>
        <taxon>Ranunculales</taxon>
        <taxon>Ranunculaceae</taxon>
        <taxon>Thalictroideae</taxon>
        <taxon>Aquilegia</taxon>
    </lineage>
</organism>
<name>A0A2G5DIK3_AQUCA</name>
<feature type="domain" description="KIB1-4 beta-propeller" evidence="1">
    <location>
        <begin position="79"/>
        <end position="340"/>
    </location>
</feature>
<dbReference type="AlphaFoldDB" id="A0A2G5DIK3"/>
<protein>
    <recommendedName>
        <fullName evidence="1">KIB1-4 beta-propeller domain-containing protein</fullName>
    </recommendedName>
</protein>
<accession>A0A2G5DIK3</accession>
<dbReference type="EMBL" id="KZ305036">
    <property type="protein sequence ID" value="PIA43349.1"/>
    <property type="molecule type" value="Genomic_DNA"/>
</dbReference>
<dbReference type="OrthoDB" id="730018at2759"/>
<sequence>MENTSSNIREVDWLDLPLNLVSVISEKLLIHIQDYIRFGAVCRPWRFVYIENHHRCCLRPPRRLPMLMIGSVDPQTHSFYDIIDKKVYNSSLVTFSKNKGCCSSSEGWLIKEDEKSIVHLINPFLSVNNNIELPVLPYLEYEGVNLDGFLIKAVLSANPLLSPNFIVMAIYGELRALAFYKSGDSAWTSLGSEYTDIEDVIYCRDRFYAVDFDGILWACNVNTPHNIMSKIAPQFGRCNHKIRTHYIVESLEDLLQVIKVGYRGEYGVCPTIGFIVFKLDLVELKWFEVMNLSGQTLFLGENTSLSLLASDYPQCRPNSIYYTDVNFVPSKRVHDVGVFNFENGTIELYHELKGRIFSPPIWIEPTLDVSSLDQKISSNLLISN</sequence>
<dbReference type="PANTHER" id="PTHR44259:SF114">
    <property type="entry name" value="OS06G0707300 PROTEIN"/>
    <property type="match status" value="1"/>
</dbReference>
<evidence type="ECO:0000313" key="3">
    <source>
        <dbReference type="Proteomes" id="UP000230069"/>
    </source>
</evidence>
<evidence type="ECO:0000259" key="1">
    <source>
        <dbReference type="Pfam" id="PF03478"/>
    </source>
</evidence>
<gene>
    <name evidence="2" type="ORF">AQUCO_01900018v1</name>
</gene>
<reference evidence="2 3" key="1">
    <citation type="submission" date="2017-09" db="EMBL/GenBank/DDBJ databases">
        <title>WGS assembly of Aquilegia coerulea Goldsmith.</title>
        <authorList>
            <person name="Hodges S."/>
            <person name="Kramer E."/>
            <person name="Nordborg M."/>
            <person name="Tomkins J."/>
            <person name="Borevitz J."/>
            <person name="Derieg N."/>
            <person name="Yan J."/>
            <person name="Mihaltcheva S."/>
            <person name="Hayes R.D."/>
            <person name="Rokhsar D."/>
        </authorList>
    </citation>
    <scope>NUCLEOTIDE SEQUENCE [LARGE SCALE GENOMIC DNA]</scope>
    <source>
        <strain evidence="3">cv. Goldsmith</strain>
    </source>
</reference>
<dbReference type="InterPro" id="IPR005174">
    <property type="entry name" value="KIB1-4_b-propeller"/>
</dbReference>